<dbReference type="KEGG" id="nse:NSE_0114"/>
<gene>
    <name evidence="1" type="ordered locus">NSE_0114</name>
</gene>
<dbReference type="AlphaFoldDB" id="Q2GET2"/>
<organism evidence="1 2">
    <name type="scientific">Ehrlichia sennetsu (strain ATCC VR-367 / Miyayama)</name>
    <name type="common">Neorickettsia sennetsu</name>
    <dbReference type="NCBI Taxonomy" id="222891"/>
    <lineage>
        <taxon>Bacteria</taxon>
        <taxon>Pseudomonadati</taxon>
        <taxon>Pseudomonadota</taxon>
        <taxon>Alphaproteobacteria</taxon>
        <taxon>Rickettsiales</taxon>
        <taxon>Anaplasmataceae</taxon>
        <taxon>Ehrlichia</taxon>
    </lineage>
</organism>
<name>Q2GET2_EHRS3</name>
<keyword evidence="2" id="KW-1185">Reference proteome</keyword>
<evidence type="ECO:0000313" key="2">
    <source>
        <dbReference type="Proteomes" id="UP000001942"/>
    </source>
</evidence>
<accession>Q2GET2</accession>
<sequence length="82" mass="9446">MDKTTIDAKTSTKMIFLLAENITYTPNEEYQGTESNIALYDTIQNCFKYLYFALKKNASGERSLNRMTSSLLHPYLSHMPAR</sequence>
<protein>
    <submittedName>
        <fullName evidence="1">Uncharacterized protein</fullName>
    </submittedName>
</protein>
<dbReference type="Proteomes" id="UP000001942">
    <property type="component" value="Chromosome"/>
</dbReference>
<dbReference type="EMBL" id="CP000237">
    <property type="protein sequence ID" value="ABD45855.1"/>
    <property type="molecule type" value="Genomic_DNA"/>
</dbReference>
<dbReference type="HOGENOM" id="CLU_2554791_0_0_5"/>
<proteinExistence type="predicted"/>
<evidence type="ECO:0000313" key="1">
    <source>
        <dbReference type="EMBL" id="ABD45855.1"/>
    </source>
</evidence>
<reference evidence="1 2" key="1">
    <citation type="journal article" date="2006" name="PLoS Genet.">
        <title>Comparative genomics of emerging human ehrlichiosis agents.</title>
        <authorList>
            <person name="Dunning Hotopp J.C."/>
            <person name="Lin M."/>
            <person name="Madupu R."/>
            <person name="Crabtree J."/>
            <person name="Angiuoli S.V."/>
            <person name="Eisen J.A."/>
            <person name="Seshadri R."/>
            <person name="Ren Q."/>
            <person name="Wu M."/>
            <person name="Utterback T.R."/>
            <person name="Smith S."/>
            <person name="Lewis M."/>
            <person name="Khouri H."/>
            <person name="Zhang C."/>
            <person name="Niu H."/>
            <person name="Lin Q."/>
            <person name="Ohashi N."/>
            <person name="Zhi N."/>
            <person name="Nelson W."/>
            <person name="Brinkac L.M."/>
            <person name="Dodson R.J."/>
            <person name="Rosovitz M.J."/>
            <person name="Sundaram J."/>
            <person name="Daugherty S.C."/>
            <person name="Davidsen T."/>
            <person name="Durkin A.S."/>
            <person name="Gwinn M."/>
            <person name="Haft D.H."/>
            <person name="Selengut J.D."/>
            <person name="Sullivan S.A."/>
            <person name="Zafar N."/>
            <person name="Zhou L."/>
            <person name="Benahmed F."/>
            <person name="Forberger H."/>
            <person name="Halpin R."/>
            <person name="Mulligan S."/>
            <person name="Robinson J."/>
            <person name="White O."/>
            <person name="Rikihisa Y."/>
            <person name="Tettelin H."/>
        </authorList>
    </citation>
    <scope>NUCLEOTIDE SEQUENCE [LARGE SCALE GENOMIC DNA]</scope>
    <source>
        <strain evidence="2">ATCC VR-367 / Miyayama</strain>
    </source>
</reference>